<name>A0A662DCH3_UNCAE</name>
<dbReference type="Proteomes" id="UP000267654">
    <property type="component" value="Unassembled WGS sequence"/>
</dbReference>
<sequence>MYYKPDWPKAKERMIAWWKGEIIDRCCIAVTSPRKGSNRPPYPSLMEGPHLVDQEGIADNDMEAIKSWWADPETVYKRMITWFENTYWGGEAIPRTYLNWGASAMCGFFGSEPQFTKKTVWYPKIITDWKTFDLKVDFRSSWTYRRIIEITKLFVERCNERYFVGVPESGNVIDDLSLMRGMEELVFDMMGDVPDAILRSIMKTMGKVWIDYHETIYNLTYECNDHGGVLPWMGTWAPGRHDQMACDFSSLLSPTLFNKWVVFEIKEIYSSWCEYRTYHLDGPDALKHLDTLISLPEIHTIQWTPGAGNPTAGSGRWIPYYKRIQAAGKNLFLIAPINDVEALLTQLSPNGLFICTQADSEEEAKDLLKKVEKWSVNGNIFSVS</sequence>
<organism evidence="1 2">
    <name type="scientific">Aerophobetes bacterium</name>
    <dbReference type="NCBI Taxonomy" id="2030807"/>
    <lineage>
        <taxon>Bacteria</taxon>
        <taxon>Candidatus Aerophobota</taxon>
    </lineage>
</organism>
<gene>
    <name evidence="1" type="ORF">DRI96_05745</name>
</gene>
<reference evidence="1 2" key="1">
    <citation type="submission" date="2018-06" db="EMBL/GenBank/DDBJ databases">
        <title>Extensive metabolic versatility and redundancy in microbially diverse, dynamic hydrothermal sediments.</title>
        <authorList>
            <person name="Dombrowski N."/>
            <person name="Teske A."/>
            <person name="Baker B.J."/>
        </authorList>
    </citation>
    <scope>NUCLEOTIDE SEQUENCE [LARGE SCALE GENOMIC DNA]</scope>
    <source>
        <strain evidence="1">B19_G9</strain>
    </source>
</reference>
<dbReference type="Gene3D" id="3.20.20.210">
    <property type="match status" value="1"/>
</dbReference>
<dbReference type="EMBL" id="QMQB01000219">
    <property type="protein sequence ID" value="RLE11716.1"/>
    <property type="molecule type" value="Genomic_DNA"/>
</dbReference>
<evidence type="ECO:0000313" key="2">
    <source>
        <dbReference type="Proteomes" id="UP000267654"/>
    </source>
</evidence>
<dbReference type="InterPro" id="IPR038071">
    <property type="entry name" value="UROD/MetE-like_sf"/>
</dbReference>
<dbReference type="AlphaFoldDB" id="A0A662DCH3"/>
<protein>
    <recommendedName>
        <fullName evidence="3">Trimethylamine corrinoid protein 2</fullName>
    </recommendedName>
</protein>
<evidence type="ECO:0000313" key="1">
    <source>
        <dbReference type="EMBL" id="RLE11716.1"/>
    </source>
</evidence>
<proteinExistence type="predicted"/>
<evidence type="ECO:0008006" key="3">
    <source>
        <dbReference type="Google" id="ProtNLM"/>
    </source>
</evidence>
<comment type="caution">
    <text evidence="1">The sequence shown here is derived from an EMBL/GenBank/DDBJ whole genome shotgun (WGS) entry which is preliminary data.</text>
</comment>
<accession>A0A662DCH3</accession>